<proteinExistence type="predicted"/>
<sequence length="114" mass="12044">MADTEVNPLTGLTTVTPVHISLTDATSTTIVSTDEASSSVPCTFQTACDTASRLSLGRTMRITASYTTTHLVQAGKGGLVSNVVVSKDQVAEGTRISNKTIRLMEILEGARQEE</sequence>
<gene>
    <name evidence="1" type="ORF">NEOLI_001312</name>
</gene>
<evidence type="ECO:0000313" key="1">
    <source>
        <dbReference type="EMBL" id="OLL23202.1"/>
    </source>
</evidence>
<reference evidence="1 2" key="1">
    <citation type="submission" date="2016-04" db="EMBL/GenBank/DDBJ databases">
        <title>Evolutionary innovation and constraint leading to complex multicellularity in the Ascomycota.</title>
        <authorList>
            <person name="Cisse O."/>
            <person name="Nguyen A."/>
            <person name="Hewitt D.A."/>
            <person name="Jedd G."/>
            <person name="Stajich J.E."/>
        </authorList>
    </citation>
    <scope>NUCLEOTIDE SEQUENCE [LARGE SCALE GENOMIC DNA]</scope>
    <source>
        <strain evidence="1 2">DAH-3</strain>
    </source>
</reference>
<evidence type="ECO:0000313" key="2">
    <source>
        <dbReference type="Proteomes" id="UP000186594"/>
    </source>
</evidence>
<dbReference type="Gene3D" id="3.30.450.30">
    <property type="entry name" value="Dynein light chain 2a, cytoplasmic"/>
    <property type="match status" value="1"/>
</dbReference>
<keyword evidence="2" id="KW-1185">Reference proteome</keyword>
<dbReference type="EMBL" id="LXFE01002180">
    <property type="protein sequence ID" value="OLL23202.1"/>
    <property type="molecule type" value="Genomic_DNA"/>
</dbReference>
<accession>A0A1U7LKY5</accession>
<protein>
    <submittedName>
        <fullName evidence="1">Uncharacterized protein</fullName>
    </submittedName>
</protein>
<comment type="caution">
    <text evidence="1">The sequence shown here is derived from an EMBL/GenBank/DDBJ whole genome shotgun (WGS) entry which is preliminary data.</text>
</comment>
<name>A0A1U7LKY5_NEOID</name>
<organism evidence="1 2">
    <name type="scientific">Neolecta irregularis (strain DAH-3)</name>
    <dbReference type="NCBI Taxonomy" id="1198029"/>
    <lineage>
        <taxon>Eukaryota</taxon>
        <taxon>Fungi</taxon>
        <taxon>Dikarya</taxon>
        <taxon>Ascomycota</taxon>
        <taxon>Taphrinomycotina</taxon>
        <taxon>Neolectales</taxon>
        <taxon>Neolectaceae</taxon>
        <taxon>Neolecta</taxon>
    </lineage>
</organism>
<dbReference type="AlphaFoldDB" id="A0A1U7LKY5"/>
<dbReference type="Proteomes" id="UP000186594">
    <property type="component" value="Unassembled WGS sequence"/>
</dbReference>